<dbReference type="SUPFAM" id="SSF57756">
    <property type="entry name" value="Retrovirus zinc finger-like domains"/>
    <property type="match status" value="1"/>
</dbReference>
<accession>A0A182NYP0</accession>
<evidence type="ECO:0000313" key="1">
    <source>
        <dbReference type="EnsemblMetazoa" id="ADIR014934-PA"/>
    </source>
</evidence>
<dbReference type="VEuPathDB" id="VectorBase:ADIR014934"/>
<protein>
    <recommendedName>
        <fullName evidence="3">CCHC-type domain-containing protein</fullName>
    </recommendedName>
</protein>
<dbReference type="Proteomes" id="UP000075884">
    <property type="component" value="Unassembled WGS sequence"/>
</dbReference>
<evidence type="ECO:0008006" key="3">
    <source>
        <dbReference type="Google" id="ProtNLM"/>
    </source>
</evidence>
<evidence type="ECO:0000313" key="2">
    <source>
        <dbReference type="Proteomes" id="UP000075884"/>
    </source>
</evidence>
<dbReference type="GO" id="GO:0008270">
    <property type="term" value="F:zinc ion binding"/>
    <property type="evidence" value="ECO:0007669"/>
    <property type="project" value="InterPro"/>
</dbReference>
<dbReference type="InterPro" id="IPR036875">
    <property type="entry name" value="Znf_CCHC_sf"/>
</dbReference>
<name>A0A182NYP0_9DIPT</name>
<proteinExistence type="predicted"/>
<sequence length="114" mass="12578">KPVRTRACTKVKVGPKCFVCQGYGHKASECARRKNVVPSNINVVEEATVVNNTVVKTLFDSGNKQNLMTKSCHWKIEGSKLSDTSMCFRGFGGLTTKDLGFFTTDVKVANNVFR</sequence>
<reference evidence="2" key="1">
    <citation type="submission" date="2013-03" db="EMBL/GenBank/DDBJ databases">
        <title>The Genome Sequence of Anopheles dirus WRAIR2.</title>
        <authorList>
            <consortium name="The Broad Institute Genomics Platform"/>
            <person name="Neafsey D.E."/>
            <person name="Walton C."/>
            <person name="Walker B."/>
            <person name="Young S.K."/>
            <person name="Zeng Q."/>
            <person name="Gargeya S."/>
            <person name="Fitzgerald M."/>
            <person name="Haas B."/>
            <person name="Abouelleil A."/>
            <person name="Allen A.W."/>
            <person name="Alvarado L."/>
            <person name="Arachchi H.M."/>
            <person name="Berlin A.M."/>
            <person name="Chapman S.B."/>
            <person name="Gainer-Dewar J."/>
            <person name="Goldberg J."/>
            <person name="Griggs A."/>
            <person name="Gujja S."/>
            <person name="Hansen M."/>
            <person name="Howarth C."/>
            <person name="Imamovic A."/>
            <person name="Ireland A."/>
            <person name="Larimer J."/>
            <person name="McCowan C."/>
            <person name="Murphy C."/>
            <person name="Pearson M."/>
            <person name="Poon T.W."/>
            <person name="Priest M."/>
            <person name="Roberts A."/>
            <person name="Saif S."/>
            <person name="Shea T."/>
            <person name="Sisk P."/>
            <person name="Sykes S."/>
            <person name="Wortman J."/>
            <person name="Nusbaum C."/>
            <person name="Birren B."/>
        </authorList>
    </citation>
    <scope>NUCLEOTIDE SEQUENCE [LARGE SCALE GENOMIC DNA]</scope>
    <source>
        <strain evidence="2">WRAIR2</strain>
    </source>
</reference>
<reference evidence="1" key="2">
    <citation type="submission" date="2020-05" db="UniProtKB">
        <authorList>
            <consortium name="EnsemblMetazoa"/>
        </authorList>
    </citation>
    <scope>IDENTIFICATION</scope>
    <source>
        <strain evidence="1">WRAIR2</strain>
    </source>
</reference>
<dbReference type="EnsemblMetazoa" id="ADIR014934-RA">
    <property type="protein sequence ID" value="ADIR014934-PA"/>
    <property type="gene ID" value="ADIR014934"/>
</dbReference>
<organism evidence="1 2">
    <name type="scientific">Anopheles dirus</name>
    <dbReference type="NCBI Taxonomy" id="7168"/>
    <lineage>
        <taxon>Eukaryota</taxon>
        <taxon>Metazoa</taxon>
        <taxon>Ecdysozoa</taxon>
        <taxon>Arthropoda</taxon>
        <taxon>Hexapoda</taxon>
        <taxon>Insecta</taxon>
        <taxon>Pterygota</taxon>
        <taxon>Neoptera</taxon>
        <taxon>Endopterygota</taxon>
        <taxon>Diptera</taxon>
        <taxon>Nematocera</taxon>
        <taxon>Culicoidea</taxon>
        <taxon>Culicidae</taxon>
        <taxon>Anophelinae</taxon>
        <taxon>Anopheles</taxon>
    </lineage>
</organism>
<keyword evidence="2" id="KW-1185">Reference proteome</keyword>
<dbReference type="AlphaFoldDB" id="A0A182NYP0"/>
<dbReference type="GO" id="GO:0003676">
    <property type="term" value="F:nucleic acid binding"/>
    <property type="evidence" value="ECO:0007669"/>
    <property type="project" value="InterPro"/>
</dbReference>